<dbReference type="SMART" id="SM00353">
    <property type="entry name" value="HLH"/>
    <property type="match status" value="1"/>
</dbReference>
<feature type="domain" description="BHLH" evidence="3">
    <location>
        <begin position="93"/>
        <end position="155"/>
    </location>
</feature>
<dbReference type="CDD" id="cd19744">
    <property type="entry name" value="bHLH_TS_dAS-C_like"/>
    <property type="match status" value="1"/>
</dbReference>
<dbReference type="InterPro" id="IPR036638">
    <property type="entry name" value="HLH_DNA-bd_sf"/>
</dbReference>
<reference evidence="4" key="1">
    <citation type="submission" date="2022-01" db="EMBL/GenBank/DDBJ databases">
        <authorList>
            <person name="King R."/>
        </authorList>
    </citation>
    <scope>NUCLEOTIDE SEQUENCE</scope>
</reference>
<dbReference type="Proteomes" id="UP001153620">
    <property type="component" value="Chromosome 2"/>
</dbReference>
<protein>
    <recommendedName>
        <fullName evidence="3">BHLH domain-containing protein</fullName>
    </recommendedName>
</protein>
<dbReference type="GO" id="GO:0000977">
    <property type="term" value="F:RNA polymerase II transcription regulatory region sequence-specific DNA binding"/>
    <property type="evidence" value="ECO:0007669"/>
    <property type="project" value="TreeGrafter"/>
</dbReference>
<dbReference type="GO" id="GO:0032502">
    <property type="term" value="P:developmental process"/>
    <property type="evidence" value="ECO:0007669"/>
    <property type="project" value="TreeGrafter"/>
</dbReference>
<proteinExistence type="predicted"/>
<dbReference type="GO" id="GO:0000981">
    <property type="term" value="F:DNA-binding transcription factor activity, RNA polymerase II-specific"/>
    <property type="evidence" value="ECO:0007669"/>
    <property type="project" value="TreeGrafter"/>
</dbReference>
<dbReference type="Pfam" id="PF00010">
    <property type="entry name" value="HLH"/>
    <property type="match status" value="1"/>
</dbReference>
<sequence>MTSTMSIIYQKSNQLPIKIESESDDNIENSSQNIMIVRKKMKENQMTSMPEQFLLEAKQVLGQISMNHQKEPAAKKRRISDGMSTKVKPAPAVSVARRNARERNRVKQVNNGFSMLRDHIPPEIADNYEQAGRGSAKKLSKVETLRMAVEYIRSLEQMLALDTSNDSESMTSHYNNTTFSNISSISETSLPATPPPESQQPFFYALKPHSGVMETQITIIGGQQYIRIPGTNTFQLVTHDIFENEENIHPNTEFTTIQIHPPSSPTTQLNNNNNNSNNLMGSTLNFVNEINSSTSVINTTTETPAGSISPYSGHSSLSPAPSHGTDNISNNNIIMEDGHLSCLTNTSVASLENDQKLPYSDQLLMHCTATDTSHYENLILKQEIIDDDGIFDDNSLSNENMIDAMQWWEQQQSLSQSGSS</sequence>
<dbReference type="GO" id="GO:0046983">
    <property type="term" value="F:protein dimerization activity"/>
    <property type="evidence" value="ECO:0007669"/>
    <property type="project" value="InterPro"/>
</dbReference>
<dbReference type="AlphaFoldDB" id="A0A9N9WQI7"/>
<feature type="region of interest" description="Disordered" evidence="2">
    <location>
        <begin position="69"/>
        <end position="91"/>
    </location>
</feature>
<dbReference type="PANTHER" id="PTHR23349">
    <property type="entry name" value="BASIC HELIX-LOOP-HELIX TRANSCRIPTION FACTOR, TWIST"/>
    <property type="match status" value="1"/>
</dbReference>
<keyword evidence="5" id="KW-1185">Reference proteome</keyword>
<dbReference type="InterPro" id="IPR050283">
    <property type="entry name" value="E-box_TF_Regulators"/>
</dbReference>
<dbReference type="Gene3D" id="4.10.280.10">
    <property type="entry name" value="Helix-loop-helix DNA-binding domain"/>
    <property type="match status" value="1"/>
</dbReference>
<evidence type="ECO:0000313" key="5">
    <source>
        <dbReference type="Proteomes" id="UP001153620"/>
    </source>
</evidence>
<dbReference type="SUPFAM" id="SSF47459">
    <property type="entry name" value="HLH, helix-loop-helix DNA-binding domain"/>
    <property type="match status" value="1"/>
</dbReference>
<keyword evidence="1" id="KW-0238">DNA-binding</keyword>
<evidence type="ECO:0000256" key="1">
    <source>
        <dbReference type="ARBA" id="ARBA00023125"/>
    </source>
</evidence>
<feature type="region of interest" description="Disordered" evidence="2">
    <location>
        <begin position="302"/>
        <end position="325"/>
    </location>
</feature>
<reference evidence="4" key="2">
    <citation type="submission" date="2022-10" db="EMBL/GenBank/DDBJ databases">
        <authorList>
            <consortium name="ENA_rothamsted_submissions"/>
            <consortium name="culmorum"/>
            <person name="King R."/>
        </authorList>
    </citation>
    <scope>NUCLEOTIDE SEQUENCE</scope>
</reference>
<accession>A0A9N9WQI7</accession>
<dbReference type="OrthoDB" id="5976910at2759"/>
<dbReference type="PANTHER" id="PTHR23349:SF108">
    <property type="entry name" value="BHLH DOMAIN-CONTAINING PROTEIN"/>
    <property type="match status" value="1"/>
</dbReference>
<evidence type="ECO:0000256" key="2">
    <source>
        <dbReference type="SAM" id="MobiDB-lite"/>
    </source>
</evidence>
<feature type="compositionally biased region" description="Polar residues" evidence="2">
    <location>
        <begin position="304"/>
        <end position="325"/>
    </location>
</feature>
<dbReference type="InterPro" id="IPR011598">
    <property type="entry name" value="bHLH_dom"/>
</dbReference>
<name>A0A9N9WQI7_9DIPT</name>
<evidence type="ECO:0000313" key="4">
    <source>
        <dbReference type="EMBL" id="CAG9801925.1"/>
    </source>
</evidence>
<dbReference type="EMBL" id="OU895878">
    <property type="protein sequence ID" value="CAG9801925.1"/>
    <property type="molecule type" value="Genomic_DNA"/>
</dbReference>
<gene>
    <name evidence="4" type="ORF">CHIRRI_LOCUS4845</name>
</gene>
<dbReference type="PROSITE" id="PS50888">
    <property type="entry name" value="BHLH"/>
    <property type="match status" value="1"/>
</dbReference>
<evidence type="ECO:0000259" key="3">
    <source>
        <dbReference type="PROSITE" id="PS50888"/>
    </source>
</evidence>
<organism evidence="4 5">
    <name type="scientific">Chironomus riparius</name>
    <dbReference type="NCBI Taxonomy" id="315576"/>
    <lineage>
        <taxon>Eukaryota</taxon>
        <taxon>Metazoa</taxon>
        <taxon>Ecdysozoa</taxon>
        <taxon>Arthropoda</taxon>
        <taxon>Hexapoda</taxon>
        <taxon>Insecta</taxon>
        <taxon>Pterygota</taxon>
        <taxon>Neoptera</taxon>
        <taxon>Endopterygota</taxon>
        <taxon>Diptera</taxon>
        <taxon>Nematocera</taxon>
        <taxon>Chironomoidea</taxon>
        <taxon>Chironomidae</taxon>
        <taxon>Chironominae</taxon>
        <taxon>Chironomus</taxon>
    </lineage>
</organism>